<dbReference type="EMBL" id="KZ821733">
    <property type="protein sequence ID" value="PYH78045.1"/>
    <property type="molecule type" value="Genomic_DNA"/>
</dbReference>
<dbReference type="OrthoDB" id="4776572at2759"/>
<organism evidence="1 2">
    <name type="scientific">Aspergillus uvarum CBS 121591</name>
    <dbReference type="NCBI Taxonomy" id="1448315"/>
    <lineage>
        <taxon>Eukaryota</taxon>
        <taxon>Fungi</taxon>
        <taxon>Dikarya</taxon>
        <taxon>Ascomycota</taxon>
        <taxon>Pezizomycotina</taxon>
        <taxon>Eurotiomycetes</taxon>
        <taxon>Eurotiomycetidae</taxon>
        <taxon>Eurotiales</taxon>
        <taxon>Aspergillaceae</taxon>
        <taxon>Aspergillus</taxon>
        <taxon>Aspergillus subgen. Circumdati</taxon>
    </lineage>
</organism>
<proteinExistence type="predicted"/>
<dbReference type="Proteomes" id="UP000248340">
    <property type="component" value="Unassembled WGS sequence"/>
</dbReference>
<keyword evidence="2" id="KW-1185">Reference proteome</keyword>
<reference evidence="1 2" key="1">
    <citation type="submission" date="2016-12" db="EMBL/GenBank/DDBJ databases">
        <title>The genomes of Aspergillus section Nigri reveals drivers in fungal speciation.</title>
        <authorList>
            <consortium name="DOE Joint Genome Institute"/>
            <person name="Vesth T.C."/>
            <person name="Nybo J."/>
            <person name="Theobald S."/>
            <person name="Brandl J."/>
            <person name="Frisvad J.C."/>
            <person name="Nielsen K.F."/>
            <person name="Lyhne E.K."/>
            <person name="Kogle M.E."/>
            <person name="Kuo A."/>
            <person name="Riley R."/>
            <person name="Clum A."/>
            <person name="Nolan M."/>
            <person name="Lipzen A."/>
            <person name="Salamov A."/>
            <person name="Henrissat B."/>
            <person name="Wiebenga A."/>
            <person name="De Vries R.P."/>
            <person name="Grigoriev I.V."/>
            <person name="Mortensen U.H."/>
            <person name="Andersen M.R."/>
            <person name="Baker S.E."/>
        </authorList>
    </citation>
    <scope>NUCLEOTIDE SEQUENCE [LARGE SCALE GENOMIC DNA]</scope>
    <source>
        <strain evidence="1 2">CBS 121591</strain>
    </source>
</reference>
<evidence type="ECO:0000313" key="2">
    <source>
        <dbReference type="Proteomes" id="UP000248340"/>
    </source>
</evidence>
<dbReference type="AlphaFoldDB" id="A0A319BZ72"/>
<dbReference type="VEuPathDB" id="FungiDB:BO82DRAFT_166971"/>
<gene>
    <name evidence="1" type="ORF">BO82DRAFT_166971</name>
</gene>
<protein>
    <submittedName>
        <fullName evidence="1">Uncharacterized protein</fullName>
    </submittedName>
</protein>
<dbReference type="GeneID" id="37133051"/>
<sequence length="65" mass="7682">MLTSQQKLDPKKMELRGIEPRTSPMLREYYTTKPQPQLMFNCCAKMTCNRRVPVSYNCHLPVHQL</sequence>
<accession>A0A319BZ72</accession>
<evidence type="ECO:0000313" key="1">
    <source>
        <dbReference type="EMBL" id="PYH78045.1"/>
    </source>
</evidence>
<name>A0A319BZ72_9EURO</name>
<dbReference type="RefSeq" id="XP_025488245.1">
    <property type="nucleotide sequence ID" value="XM_025630310.1"/>
</dbReference>